<name>B0DW46_LACBS</name>
<dbReference type="HOGENOM" id="CLU_107694_0_0_1"/>
<accession>B0DW46</accession>
<dbReference type="Proteomes" id="UP000001194">
    <property type="component" value="Unassembled WGS sequence"/>
</dbReference>
<sequence length="200" mass="19542">MFAKLSLLAFVAPLVSALTVSNPTNPTSGGQMTISWTTAAGDPDSFSIELINTSFNNAFAIANNVDPSTGSITLTLPVVPVGAGYTIEFVDIGDINKVYTTSGSFSIGANSASSTSASTAASSSGTSKASTATTSSGSSSAHSTSTSGSVSSTSTSISSTSAGSSSAPAATQFSAASRLFSYNSAAVVLSMIAGAVGVTL</sequence>
<evidence type="ECO:0000313" key="6">
    <source>
        <dbReference type="Proteomes" id="UP000001194"/>
    </source>
</evidence>
<dbReference type="KEGG" id="lbc:LACBIDRAFT_312424"/>
<evidence type="ECO:0000256" key="2">
    <source>
        <dbReference type="SAM" id="MobiDB-lite"/>
    </source>
</evidence>
<dbReference type="InterPro" id="IPR018466">
    <property type="entry name" value="Kre9/Knh1-like_N"/>
</dbReference>
<feature type="region of interest" description="Disordered" evidence="2">
    <location>
        <begin position="109"/>
        <end position="167"/>
    </location>
</feature>
<evidence type="ECO:0000259" key="4">
    <source>
        <dbReference type="Pfam" id="PF10342"/>
    </source>
</evidence>
<gene>
    <name evidence="5" type="ORF">LACBIDRAFT_312424</name>
</gene>
<dbReference type="AlphaFoldDB" id="B0DW46"/>
<dbReference type="EMBL" id="DS547142">
    <property type="protein sequence ID" value="EDR01117.1"/>
    <property type="molecule type" value="Genomic_DNA"/>
</dbReference>
<dbReference type="RefSeq" id="XP_001888159.1">
    <property type="nucleotide sequence ID" value="XM_001888124.1"/>
</dbReference>
<dbReference type="Pfam" id="PF10342">
    <property type="entry name" value="Kre9_KNH"/>
    <property type="match status" value="1"/>
</dbReference>
<evidence type="ECO:0000313" key="5">
    <source>
        <dbReference type="EMBL" id="EDR01117.1"/>
    </source>
</evidence>
<dbReference type="OrthoDB" id="5420143at2759"/>
<dbReference type="PANTHER" id="PTHR35185">
    <property type="entry name" value="SERINE/THREONINE-RICH PROTEIN ADG2-RELATED"/>
    <property type="match status" value="1"/>
</dbReference>
<evidence type="ECO:0000256" key="3">
    <source>
        <dbReference type="SAM" id="SignalP"/>
    </source>
</evidence>
<organism evidence="6">
    <name type="scientific">Laccaria bicolor (strain S238N-H82 / ATCC MYA-4686)</name>
    <name type="common">Bicoloured deceiver</name>
    <name type="synonym">Laccaria laccata var. bicolor</name>
    <dbReference type="NCBI Taxonomy" id="486041"/>
    <lineage>
        <taxon>Eukaryota</taxon>
        <taxon>Fungi</taxon>
        <taxon>Dikarya</taxon>
        <taxon>Basidiomycota</taxon>
        <taxon>Agaricomycotina</taxon>
        <taxon>Agaricomycetes</taxon>
        <taxon>Agaricomycetidae</taxon>
        <taxon>Agaricales</taxon>
        <taxon>Agaricineae</taxon>
        <taxon>Hydnangiaceae</taxon>
        <taxon>Laccaria</taxon>
    </lineage>
</organism>
<proteinExistence type="predicted"/>
<reference evidence="5 6" key="1">
    <citation type="journal article" date="2008" name="Nature">
        <title>The genome of Laccaria bicolor provides insights into mycorrhizal symbiosis.</title>
        <authorList>
            <person name="Martin F."/>
            <person name="Aerts A."/>
            <person name="Ahren D."/>
            <person name="Brun A."/>
            <person name="Danchin E.G.J."/>
            <person name="Duchaussoy F."/>
            <person name="Gibon J."/>
            <person name="Kohler A."/>
            <person name="Lindquist E."/>
            <person name="Pereda V."/>
            <person name="Salamov A."/>
            <person name="Shapiro H.J."/>
            <person name="Wuyts J."/>
            <person name="Blaudez D."/>
            <person name="Buee M."/>
            <person name="Brokstein P."/>
            <person name="Canbaeck B."/>
            <person name="Cohen D."/>
            <person name="Courty P.E."/>
            <person name="Coutinho P.M."/>
            <person name="Delaruelle C."/>
            <person name="Detter J.C."/>
            <person name="Deveau A."/>
            <person name="DiFazio S."/>
            <person name="Duplessis S."/>
            <person name="Fraissinet-Tachet L."/>
            <person name="Lucic E."/>
            <person name="Frey-Klett P."/>
            <person name="Fourrey C."/>
            <person name="Feussner I."/>
            <person name="Gay G."/>
            <person name="Grimwood J."/>
            <person name="Hoegger P.J."/>
            <person name="Jain P."/>
            <person name="Kilaru S."/>
            <person name="Labbe J."/>
            <person name="Lin Y.C."/>
            <person name="Legue V."/>
            <person name="Le Tacon F."/>
            <person name="Marmeisse R."/>
            <person name="Melayah D."/>
            <person name="Montanini B."/>
            <person name="Muratet M."/>
            <person name="Nehls U."/>
            <person name="Niculita-Hirzel H."/>
            <person name="Oudot-Le Secq M.P."/>
            <person name="Peter M."/>
            <person name="Quesneville H."/>
            <person name="Rajashekar B."/>
            <person name="Reich M."/>
            <person name="Rouhier N."/>
            <person name="Schmutz J."/>
            <person name="Yin T."/>
            <person name="Chalot M."/>
            <person name="Henrissat B."/>
            <person name="Kuees U."/>
            <person name="Lucas S."/>
            <person name="Van de Peer Y."/>
            <person name="Podila G.K."/>
            <person name="Polle A."/>
            <person name="Pukkila P.J."/>
            <person name="Richardson P.M."/>
            <person name="Rouze P."/>
            <person name="Sanders I.R."/>
            <person name="Stajich J.E."/>
            <person name="Tunlid A."/>
            <person name="Tuskan G."/>
            <person name="Grigoriev I.V."/>
        </authorList>
    </citation>
    <scope>NUCLEOTIDE SEQUENCE [LARGE SCALE GENOMIC DNA]</scope>
    <source>
        <strain evidence="6">S238N-H82 / ATCC MYA-4686</strain>
    </source>
</reference>
<feature type="signal peptide" evidence="3">
    <location>
        <begin position="1"/>
        <end position="17"/>
    </location>
</feature>
<dbReference type="GeneID" id="6083805"/>
<keyword evidence="1 3" id="KW-0732">Signal</keyword>
<evidence type="ECO:0000256" key="1">
    <source>
        <dbReference type="ARBA" id="ARBA00022729"/>
    </source>
</evidence>
<dbReference type="PANTHER" id="PTHR35185:SF1">
    <property type="entry name" value="UPF0619 GPI-ANCHORED MEMBRANE PROTEIN C1322.10"/>
    <property type="match status" value="1"/>
</dbReference>
<dbReference type="InterPro" id="IPR052479">
    <property type="entry name" value="GPI-anchor_Adhesion_Reg"/>
</dbReference>
<keyword evidence="6" id="KW-1185">Reference proteome</keyword>
<feature type="domain" description="Yeast cell wall synthesis Kre9/Knh1-like N-terminal" evidence="4">
    <location>
        <begin position="27"/>
        <end position="107"/>
    </location>
</feature>
<feature type="chain" id="PRO_5002749522" evidence="3">
    <location>
        <begin position="18"/>
        <end position="200"/>
    </location>
</feature>
<dbReference type="InParanoid" id="B0DW46"/>
<protein>
    <submittedName>
        <fullName evidence="5">Predicted protein</fullName>
    </submittedName>
</protein>